<protein>
    <recommendedName>
        <fullName evidence="3">Glycosyltransferase 2-like domain-containing protein</fullName>
    </recommendedName>
</protein>
<evidence type="ECO:0000313" key="2">
    <source>
        <dbReference type="Proteomes" id="UP000036503"/>
    </source>
</evidence>
<accession>A0A0J6WVZ5</accession>
<dbReference type="OrthoDB" id="1634588at2"/>
<dbReference type="AlphaFoldDB" id="A0A0J6WVZ5"/>
<dbReference type="PATRIC" id="fig|1122219.3.peg.1966"/>
<gene>
    <name evidence="1" type="ORF">AB840_10585</name>
</gene>
<comment type="caution">
    <text evidence="1">The sequence shown here is derived from an EMBL/GenBank/DDBJ whole genome shotgun (WGS) entry which is preliminary data.</text>
</comment>
<evidence type="ECO:0000313" key="1">
    <source>
        <dbReference type="EMBL" id="KMO85977.1"/>
    </source>
</evidence>
<name>A0A0J6WVZ5_9FIRM</name>
<sequence length="341" mass="41044">MIIIITVVIPTNRYACIKEIIKKSIDPYKGILFRFEIHDSSPDGKIENFVLPYQKKRKDIFAYYRYSSAISAGDKTMNALENVSTEYFWLMGDGNIIDFNKMEILLREKISDYTVVDVESLNRIGHMGQDKGYMYEQIYECSDIRLYAKKYFSHLTYWGAQIIQVRYFQKCYKNGILKKYRMHQIPWWIACSLFDLLACSAQRQEKVKLGIIYTDHVKNNPVKKDHWWSKDECYYIYTFTKFNQGIELLSSFYSDDVKKEIIKVFRKDALVSNYYLINLRAMDNLKLEMLRKYKQEIDVLPGFYRKMYLYHLMPQILAKFLDYLKTEIKPLYFRMKRRMLR</sequence>
<dbReference type="InParanoid" id="A0A0J6WVZ5"/>
<dbReference type="RefSeq" id="WP_048514819.1">
    <property type="nucleotide sequence ID" value="NZ_FUXD01000043.1"/>
</dbReference>
<dbReference type="Proteomes" id="UP000036503">
    <property type="component" value="Unassembled WGS sequence"/>
</dbReference>
<dbReference type="EMBL" id="LEKT01000038">
    <property type="protein sequence ID" value="KMO85977.1"/>
    <property type="molecule type" value="Genomic_DNA"/>
</dbReference>
<reference evidence="1 2" key="1">
    <citation type="submission" date="2015-06" db="EMBL/GenBank/DDBJ databases">
        <title>Draft genome sequence of beer spoilage bacterium Megasphaera cerevisiae type strain 20462.</title>
        <authorList>
            <person name="Kutumbaka K."/>
            <person name="Pasmowitz J."/>
            <person name="Mategko J."/>
            <person name="Reyes D."/>
            <person name="Friedrich A."/>
            <person name="Han S."/>
            <person name="Martens-Habbena W."/>
            <person name="Neal-McKinney J."/>
            <person name="Janagama H.K."/>
            <person name="Nadala C."/>
            <person name="Samadpour M."/>
        </authorList>
    </citation>
    <scope>NUCLEOTIDE SEQUENCE [LARGE SCALE GENOMIC DNA]</scope>
    <source>
        <strain evidence="1 2">DSM 20462</strain>
    </source>
</reference>
<evidence type="ECO:0008006" key="3">
    <source>
        <dbReference type="Google" id="ProtNLM"/>
    </source>
</evidence>
<keyword evidence="2" id="KW-1185">Reference proteome</keyword>
<proteinExistence type="predicted"/>
<organism evidence="1 2">
    <name type="scientific">Megasphaera cerevisiae DSM 20462</name>
    <dbReference type="NCBI Taxonomy" id="1122219"/>
    <lineage>
        <taxon>Bacteria</taxon>
        <taxon>Bacillati</taxon>
        <taxon>Bacillota</taxon>
        <taxon>Negativicutes</taxon>
        <taxon>Veillonellales</taxon>
        <taxon>Veillonellaceae</taxon>
        <taxon>Megasphaera</taxon>
    </lineage>
</organism>